<proteinExistence type="predicted"/>
<feature type="domain" description="HTH araC/xylS-type" evidence="4">
    <location>
        <begin position="181"/>
        <end position="279"/>
    </location>
</feature>
<dbReference type="Gene3D" id="1.10.10.60">
    <property type="entry name" value="Homeodomain-like"/>
    <property type="match status" value="1"/>
</dbReference>
<evidence type="ECO:0000313" key="5">
    <source>
        <dbReference type="EMBL" id="HIX74967.1"/>
    </source>
</evidence>
<dbReference type="GO" id="GO:0043565">
    <property type="term" value="F:sequence-specific DNA binding"/>
    <property type="evidence" value="ECO:0007669"/>
    <property type="project" value="InterPro"/>
</dbReference>
<dbReference type="PRINTS" id="PR00032">
    <property type="entry name" value="HTHARAC"/>
</dbReference>
<dbReference type="InterPro" id="IPR020449">
    <property type="entry name" value="Tscrpt_reg_AraC-type_HTH"/>
</dbReference>
<dbReference type="PANTHER" id="PTHR43280">
    <property type="entry name" value="ARAC-FAMILY TRANSCRIPTIONAL REGULATOR"/>
    <property type="match status" value="1"/>
</dbReference>
<evidence type="ECO:0000256" key="2">
    <source>
        <dbReference type="ARBA" id="ARBA00023125"/>
    </source>
</evidence>
<dbReference type="Pfam" id="PF12833">
    <property type="entry name" value="HTH_18"/>
    <property type="match status" value="1"/>
</dbReference>
<gene>
    <name evidence="5" type="ORF">H9977_08060</name>
</gene>
<evidence type="ECO:0000256" key="1">
    <source>
        <dbReference type="ARBA" id="ARBA00023015"/>
    </source>
</evidence>
<dbReference type="GO" id="GO:0003700">
    <property type="term" value="F:DNA-binding transcription factor activity"/>
    <property type="evidence" value="ECO:0007669"/>
    <property type="project" value="InterPro"/>
</dbReference>
<name>A0A9D2BGU2_9BACT</name>
<dbReference type="InterPro" id="IPR018060">
    <property type="entry name" value="HTH_AraC"/>
</dbReference>
<dbReference type="SUPFAM" id="SSF46689">
    <property type="entry name" value="Homeodomain-like"/>
    <property type="match status" value="1"/>
</dbReference>
<dbReference type="AlphaFoldDB" id="A0A9D2BGU2"/>
<reference evidence="5" key="2">
    <citation type="submission" date="2021-04" db="EMBL/GenBank/DDBJ databases">
        <authorList>
            <person name="Gilroy R."/>
        </authorList>
    </citation>
    <scope>NUCLEOTIDE SEQUENCE</scope>
    <source>
        <strain evidence="5">ChiGjej6B6-14162</strain>
    </source>
</reference>
<accession>A0A9D2BGU2</accession>
<dbReference type="PROSITE" id="PS01124">
    <property type="entry name" value="HTH_ARAC_FAMILY_2"/>
    <property type="match status" value="1"/>
</dbReference>
<dbReference type="SMART" id="SM00342">
    <property type="entry name" value="HTH_ARAC"/>
    <property type="match status" value="1"/>
</dbReference>
<dbReference type="Proteomes" id="UP000886740">
    <property type="component" value="Unassembled WGS sequence"/>
</dbReference>
<dbReference type="EMBL" id="DXEL01000055">
    <property type="protein sequence ID" value="HIX74967.1"/>
    <property type="molecule type" value="Genomic_DNA"/>
</dbReference>
<protein>
    <submittedName>
        <fullName evidence="5">AraC family transcriptional regulator</fullName>
    </submittedName>
</protein>
<dbReference type="InterPro" id="IPR009057">
    <property type="entry name" value="Homeodomain-like_sf"/>
</dbReference>
<evidence type="ECO:0000256" key="3">
    <source>
        <dbReference type="ARBA" id="ARBA00023163"/>
    </source>
</evidence>
<evidence type="ECO:0000259" key="4">
    <source>
        <dbReference type="PROSITE" id="PS01124"/>
    </source>
</evidence>
<dbReference type="PANTHER" id="PTHR43280:SF32">
    <property type="entry name" value="TRANSCRIPTIONAL REGULATORY PROTEIN"/>
    <property type="match status" value="1"/>
</dbReference>
<keyword evidence="2" id="KW-0238">DNA-binding</keyword>
<keyword evidence="1" id="KW-0805">Transcription regulation</keyword>
<dbReference type="SUPFAM" id="SSF51215">
    <property type="entry name" value="Regulatory protein AraC"/>
    <property type="match status" value="1"/>
</dbReference>
<comment type="caution">
    <text evidence="5">The sequence shown here is derived from an EMBL/GenBank/DDBJ whole genome shotgun (WGS) entry which is preliminary data.</text>
</comment>
<reference evidence="5" key="1">
    <citation type="journal article" date="2021" name="PeerJ">
        <title>Extensive microbial diversity within the chicken gut microbiome revealed by metagenomics and culture.</title>
        <authorList>
            <person name="Gilroy R."/>
            <person name="Ravi A."/>
            <person name="Getino M."/>
            <person name="Pursley I."/>
            <person name="Horton D.L."/>
            <person name="Alikhan N.F."/>
            <person name="Baker D."/>
            <person name="Gharbi K."/>
            <person name="Hall N."/>
            <person name="Watson M."/>
            <person name="Adriaenssens E.M."/>
            <person name="Foster-Nyarko E."/>
            <person name="Jarju S."/>
            <person name="Secka A."/>
            <person name="Antonio M."/>
            <person name="Oren A."/>
            <person name="Chaudhuri R.R."/>
            <person name="La Ragione R."/>
            <person name="Hildebrand F."/>
            <person name="Pallen M.J."/>
        </authorList>
    </citation>
    <scope>NUCLEOTIDE SEQUENCE</scope>
    <source>
        <strain evidence="5">ChiGjej6B6-14162</strain>
    </source>
</reference>
<keyword evidence="3" id="KW-0804">Transcription</keyword>
<dbReference type="InterPro" id="IPR037923">
    <property type="entry name" value="HTH-like"/>
</dbReference>
<sequence length="279" mass="31815">MDSELPKIDIPQDFIAGKLNTSEILKLYTNYPCRLKAMVIAYCSKGVIEASINLVHYEVRSGDVITILPNSILQIHTISDEIEIYFLGYSYEFVQYASSPKSFMSILYLLREHPAIHLKEENQELIRNYLELLLISFERGQLDDRELIKYKVYLILKGIGKVSMRQQNPVPTLGTGEKISKAFGELVLQHYTHERNVAFYAEKMGITPSHLSTTVKHVTGKTCSEIISSMVIVEAKTKLKESTMSIQEIAYSLNFPSLSFFGKYFKRHVGVGPQEYRNG</sequence>
<organism evidence="5 6">
    <name type="scientific">Candidatus Parabacteroides intestinipullorum</name>
    <dbReference type="NCBI Taxonomy" id="2838723"/>
    <lineage>
        <taxon>Bacteria</taxon>
        <taxon>Pseudomonadati</taxon>
        <taxon>Bacteroidota</taxon>
        <taxon>Bacteroidia</taxon>
        <taxon>Bacteroidales</taxon>
        <taxon>Tannerellaceae</taxon>
        <taxon>Parabacteroides</taxon>
    </lineage>
</organism>
<evidence type="ECO:0000313" key="6">
    <source>
        <dbReference type="Proteomes" id="UP000886740"/>
    </source>
</evidence>